<protein>
    <submittedName>
        <fullName evidence="2">Uncharacterized protein</fullName>
    </submittedName>
</protein>
<feature type="region of interest" description="Disordered" evidence="1">
    <location>
        <begin position="461"/>
        <end position="485"/>
    </location>
</feature>
<dbReference type="AlphaFoldDB" id="A0A7S3VPW0"/>
<feature type="compositionally biased region" description="Low complexity" evidence="1">
    <location>
        <begin position="102"/>
        <end position="119"/>
    </location>
</feature>
<name>A0A7S3VPW0_DUNTE</name>
<evidence type="ECO:0000256" key="1">
    <source>
        <dbReference type="SAM" id="MobiDB-lite"/>
    </source>
</evidence>
<evidence type="ECO:0000313" key="2">
    <source>
        <dbReference type="EMBL" id="CAE0499255.1"/>
    </source>
</evidence>
<accession>A0A7S3VPW0</accession>
<feature type="region of interest" description="Disordered" evidence="1">
    <location>
        <begin position="75"/>
        <end position="119"/>
    </location>
</feature>
<feature type="compositionally biased region" description="Gly residues" evidence="1">
    <location>
        <begin position="466"/>
        <end position="475"/>
    </location>
</feature>
<feature type="region of interest" description="Disordered" evidence="1">
    <location>
        <begin position="129"/>
        <end position="148"/>
    </location>
</feature>
<reference evidence="2" key="1">
    <citation type="submission" date="2021-01" db="EMBL/GenBank/DDBJ databases">
        <authorList>
            <person name="Corre E."/>
            <person name="Pelletier E."/>
            <person name="Niang G."/>
            <person name="Scheremetjew M."/>
            <person name="Finn R."/>
            <person name="Kale V."/>
            <person name="Holt S."/>
            <person name="Cochrane G."/>
            <person name="Meng A."/>
            <person name="Brown T."/>
            <person name="Cohen L."/>
        </authorList>
    </citation>
    <scope>NUCLEOTIDE SEQUENCE</scope>
    <source>
        <strain evidence="2">CCMP1320</strain>
    </source>
</reference>
<dbReference type="EMBL" id="HBIP01023917">
    <property type="protein sequence ID" value="CAE0499255.1"/>
    <property type="molecule type" value="Transcribed_RNA"/>
</dbReference>
<feature type="compositionally biased region" description="Polar residues" evidence="1">
    <location>
        <begin position="82"/>
        <end position="96"/>
    </location>
</feature>
<gene>
    <name evidence="2" type="ORF">DTER00134_LOCUS14328</name>
</gene>
<organism evidence="2">
    <name type="scientific">Dunaliella tertiolecta</name>
    <name type="common">Green alga</name>
    <dbReference type="NCBI Taxonomy" id="3047"/>
    <lineage>
        <taxon>Eukaryota</taxon>
        <taxon>Viridiplantae</taxon>
        <taxon>Chlorophyta</taxon>
        <taxon>core chlorophytes</taxon>
        <taxon>Chlorophyceae</taxon>
        <taxon>CS clade</taxon>
        <taxon>Chlamydomonadales</taxon>
        <taxon>Dunaliellaceae</taxon>
        <taxon>Dunaliella</taxon>
    </lineage>
</organism>
<sequence>MLLLRLQVFGKEVAQRLISLHTESPHLLLSLEVWVPAPLAARLVEAGLATSSSLAGIAAAPGLAASAGSWRNIGSPGDASAEANSSDAGRSATPSEFNIRPSSAAMRSSHSATSATASTVSSVGAQSGIDLGGLSGKQPGPESGTMEGRKGDLLVWVHIGMRAMLDDAGKGELANALGAAARAVPQGRVLGAVSLYAAPAHPGASYMPLKQHITFQHHHISPALKPNQAMTFAARDGSRPSSARSSKDRDAYWGRDVYQRVFLSDFHASTWASWNRDRGDPAQPFHQEHMIAEGAREVDTLISKGQVLQAHKVALVCAVAAQDGSGIYQLSRCCLSTAQELSVLLSMNRALAELMGEDHQDAVVRAKFDTERLRRLVLLYCNGMRRAMSSPRSCYFTGLLSIVPAMLAELADTALSEFTFDASHLAALDQLAVWTKACEVSVAAALHDCIDDDVAVRWLGRPKGNSSGGGSGGSNRRGVSAADGAAGRGERIKLGMGSASVLGQQGTSPQRHPQG</sequence>
<proteinExistence type="predicted"/>